<dbReference type="InterPro" id="IPR052078">
    <property type="entry name" value="Trehalose_Metab_GTase"/>
</dbReference>
<organism evidence="9 10">
    <name type="scientific">Georgenia subflava</name>
    <dbReference type="NCBI Taxonomy" id="1622177"/>
    <lineage>
        <taxon>Bacteria</taxon>
        <taxon>Bacillati</taxon>
        <taxon>Actinomycetota</taxon>
        <taxon>Actinomycetes</taxon>
        <taxon>Micrococcales</taxon>
        <taxon>Bogoriellaceae</taxon>
        <taxon>Georgenia</taxon>
    </lineage>
</organism>
<keyword evidence="4" id="KW-0328">Glycosyltransferase</keyword>
<comment type="subunit">
    <text evidence="2">Homodimer.</text>
</comment>
<dbReference type="Pfam" id="PF21269">
    <property type="entry name" value="TreT_GT1"/>
    <property type="match status" value="1"/>
</dbReference>
<name>A0A6N7EFF1_9MICO</name>
<dbReference type="PANTHER" id="PTHR47779">
    <property type="entry name" value="SYNTHASE (CCG-9), PUTATIVE (AFU_ORTHOLOGUE AFUA_3G12100)-RELATED"/>
    <property type="match status" value="1"/>
</dbReference>
<dbReference type="Gene3D" id="3.40.50.2000">
    <property type="entry name" value="Glycogen Phosphorylase B"/>
    <property type="match status" value="2"/>
</dbReference>
<dbReference type="GO" id="GO:0006006">
    <property type="term" value="P:glucose metabolic process"/>
    <property type="evidence" value="ECO:0007669"/>
    <property type="project" value="UniProtKB-KW"/>
</dbReference>
<accession>A0A6N7EFF1</accession>
<evidence type="ECO:0000313" key="9">
    <source>
        <dbReference type="EMBL" id="MPV36839.1"/>
    </source>
</evidence>
<gene>
    <name evidence="9" type="ORF">GB881_07170</name>
</gene>
<feature type="domain" description="Glycosyl transferase family 1" evidence="7">
    <location>
        <begin position="259"/>
        <end position="435"/>
    </location>
</feature>
<dbReference type="InterPro" id="IPR001296">
    <property type="entry name" value="Glyco_trans_1"/>
</dbReference>
<sequence>MRTVDVAATDLQALAGALDEMSARRLEAGAQRARHLLAGRRVWNVSATERGGVGELLRALLPYAAGAGVDVRWLVVDGDPGYDDLTARLTHAMHGDAGDGGGLGAEEMAHYEQILERNLAEVRDAVSPGDVVILHDPATAGLAAGLRRRGAHVIWRSHVGADVPDEVSERAWTFLEPFLADAERVVLTRAVYRPGFLDRATVRVIAPSIDPLSPKNRPLEPSAVTELLRGAGILDGGSADGPSSASRASSVVAAGGPVPADARVVLQLSRWDRLKDMTGLLIAFDESFEELPPGTHLVLAGAEVDSRDTAGAEVLSRCLQMWEGLEAEVRSCVHVLCLPNITEHNALLVNAVQRLATVVVQKSLAEGFGLTVAEALWKGRPVVATAVGGIQDQITDGENGLLVRDATDLQGLMRHVARLLAEPAFADQLGAAARDRVQREFLSDRHLLQYVDLLAELLS</sequence>
<keyword evidence="10" id="KW-1185">Reference proteome</keyword>
<dbReference type="Proteomes" id="UP000437709">
    <property type="component" value="Unassembled WGS sequence"/>
</dbReference>
<keyword evidence="6" id="KW-0119">Carbohydrate metabolism</keyword>
<keyword evidence="3" id="KW-0313">Glucose metabolism</keyword>
<evidence type="ECO:0000256" key="4">
    <source>
        <dbReference type="ARBA" id="ARBA00022676"/>
    </source>
</evidence>
<dbReference type="OrthoDB" id="9772485at2"/>
<dbReference type="InterPro" id="IPR049438">
    <property type="entry name" value="TreT_GT1"/>
</dbReference>
<evidence type="ECO:0000259" key="8">
    <source>
        <dbReference type="Pfam" id="PF21269"/>
    </source>
</evidence>
<dbReference type="GO" id="GO:0016757">
    <property type="term" value="F:glycosyltransferase activity"/>
    <property type="evidence" value="ECO:0007669"/>
    <property type="project" value="UniProtKB-KW"/>
</dbReference>
<protein>
    <submittedName>
        <fullName evidence="9">Glycosyltransferase</fullName>
    </submittedName>
</protein>
<keyword evidence="5 9" id="KW-0808">Transferase</keyword>
<comment type="similarity">
    <text evidence="1">Belongs to the glycosyltransferase group 1 family. Glycosyltransferase 4 subfamily.</text>
</comment>
<evidence type="ECO:0000256" key="3">
    <source>
        <dbReference type="ARBA" id="ARBA00022526"/>
    </source>
</evidence>
<comment type="caution">
    <text evidence="9">The sequence shown here is derived from an EMBL/GenBank/DDBJ whole genome shotgun (WGS) entry which is preliminary data.</text>
</comment>
<evidence type="ECO:0000313" key="10">
    <source>
        <dbReference type="Proteomes" id="UP000437709"/>
    </source>
</evidence>
<dbReference type="SUPFAM" id="SSF53756">
    <property type="entry name" value="UDP-Glycosyltransferase/glycogen phosphorylase"/>
    <property type="match status" value="1"/>
</dbReference>
<evidence type="ECO:0000256" key="1">
    <source>
        <dbReference type="ARBA" id="ARBA00009481"/>
    </source>
</evidence>
<dbReference type="PANTHER" id="PTHR47779:SF1">
    <property type="entry name" value="SYNTHASE (CCG-9), PUTATIVE (AFU_ORTHOLOGUE AFUA_3G12100)-RELATED"/>
    <property type="match status" value="1"/>
</dbReference>
<dbReference type="Pfam" id="PF00534">
    <property type="entry name" value="Glycos_transf_1"/>
    <property type="match status" value="1"/>
</dbReference>
<dbReference type="EMBL" id="WHPC01000020">
    <property type="protein sequence ID" value="MPV36839.1"/>
    <property type="molecule type" value="Genomic_DNA"/>
</dbReference>
<dbReference type="RefSeq" id="WP_152194527.1">
    <property type="nucleotide sequence ID" value="NZ_VUKD01000002.1"/>
</dbReference>
<reference evidence="9 10" key="1">
    <citation type="submission" date="2019-10" db="EMBL/GenBank/DDBJ databases">
        <title>Georgenia wutianyii sp. nov. and Georgenia yuyongxinii sp. nov. isolated from plateau pika (Ochotona curzoniae) in the Qinghai-Tibet plateau of China.</title>
        <authorList>
            <person name="Tian Z."/>
        </authorList>
    </citation>
    <scope>NUCLEOTIDE SEQUENCE [LARGE SCALE GENOMIC DNA]</scope>
    <source>
        <strain evidence="9 10">JCM 19765</strain>
    </source>
</reference>
<proteinExistence type="inferred from homology"/>
<dbReference type="AlphaFoldDB" id="A0A6N7EFF1"/>
<evidence type="ECO:0000259" key="7">
    <source>
        <dbReference type="Pfam" id="PF00534"/>
    </source>
</evidence>
<evidence type="ECO:0000256" key="2">
    <source>
        <dbReference type="ARBA" id="ARBA00011738"/>
    </source>
</evidence>
<evidence type="ECO:0000256" key="6">
    <source>
        <dbReference type="ARBA" id="ARBA00023277"/>
    </source>
</evidence>
<feature type="domain" description="Trehalose synthase N-terminal" evidence="8">
    <location>
        <begin position="45"/>
        <end position="192"/>
    </location>
</feature>
<evidence type="ECO:0000256" key="5">
    <source>
        <dbReference type="ARBA" id="ARBA00022679"/>
    </source>
</evidence>